<evidence type="ECO:0000256" key="7">
    <source>
        <dbReference type="ARBA" id="ARBA00022729"/>
    </source>
</evidence>
<dbReference type="PANTHER" id="PTHR12613:SF0">
    <property type="entry name" value="ERO1-LIKE PROTEIN"/>
    <property type="match status" value="1"/>
</dbReference>
<keyword evidence="10" id="KW-0249">Electron transport</keyword>
<comment type="caution">
    <text evidence="16">The sequence shown here is derived from an EMBL/GenBank/DDBJ whole genome shotgun (WGS) entry which is preliminary data.</text>
</comment>
<keyword evidence="6" id="KW-0285">Flavoprotein</keyword>
<accession>A0AAD3TT41</accession>
<comment type="cofactor">
    <cofactor evidence="1">
        <name>FAD</name>
        <dbReference type="ChEBI" id="CHEBI:57692"/>
    </cofactor>
</comment>
<evidence type="ECO:0000256" key="15">
    <source>
        <dbReference type="ARBA" id="ARBA00023284"/>
    </source>
</evidence>
<evidence type="ECO:0000256" key="2">
    <source>
        <dbReference type="ARBA" id="ARBA00004367"/>
    </source>
</evidence>
<comment type="subcellular location">
    <subcellularLocation>
        <location evidence="2">Endoplasmic reticulum membrane</location>
        <topology evidence="2">Peripheral membrane protein</topology>
        <orientation evidence="2">Lumenal side</orientation>
    </subcellularLocation>
</comment>
<sequence>MLRIRSSNEYVTPRGPEVRLAQPLSRDSNWRGITAIASLRLPTNPILLALSHARMAALHTRSMLLVSTFFFALAAAVAPPEASDVLEGKPQGYCSPSGPIEATNCAYETIEGLNSELFPAVHDLVSHPFFKYYKVDLYRECPFWKDDSGMCMNRACAVQEADDSEIPDKWRAGALSKVHLPDAEEAEGMAGCYFRNDDFCATDDDASPGGQYVDLTLNPERYTGYAGGSAHDIWKAIYQENCFGLSEASIADAKAGRGRSVAPPSFGMGAMGDDMQRAGLAPAETCEEKKLYYRVISGLHASIATSICANWLDRETGTWVPNLDCFIWRLAKFPERLGNVYFNAVLLLRAVARAAPYFHAYDIAITPPSLRSEEGTPRGAVDYDTRASFDKVLALAERADISSSFEERAFFTDPDAPIVMEQFKNHFRNVSRIMDCVGCDKCRMWGKLQVSGFGTALKILFALDEKDLNPEANPDLLRRTEVVALFNTLHRVAETLHSVAGFRDMWAERIAADEIAAHKEKKGEGDEVAPTSYSWLASGPGALGTAVLAMLEAFRRHCRGCVGAVARWLASTRKTEL</sequence>
<evidence type="ECO:0000256" key="13">
    <source>
        <dbReference type="ARBA" id="ARBA00023157"/>
    </source>
</evidence>
<dbReference type="Proteomes" id="UP001222932">
    <property type="component" value="Unassembled WGS sequence"/>
</dbReference>
<evidence type="ECO:0000256" key="1">
    <source>
        <dbReference type="ARBA" id="ARBA00001974"/>
    </source>
</evidence>
<keyword evidence="14" id="KW-0325">Glycoprotein</keyword>
<keyword evidence="11" id="KW-0560">Oxidoreductase</keyword>
<dbReference type="SUPFAM" id="SSF110019">
    <property type="entry name" value="ERO1-like"/>
    <property type="match status" value="1"/>
</dbReference>
<dbReference type="AlphaFoldDB" id="A0AAD3TT41"/>
<dbReference type="Pfam" id="PF04137">
    <property type="entry name" value="ERO1"/>
    <property type="match status" value="1"/>
</dbReference>
<evidence type="ECO:0000256" key="3">
    <source>
        <dbReference type="ARBA" id="ARBA00008277"/>
    </source>
</evidence>
<comment type="subunit">
    <text evidence="4">May function both as a monomer and a homodimer.</text>
</comment>
<dbReference type="InterPro" id="IPR037192">
    <property type="entry name" value="ERO1-like_sf"/>
</dbReference>
<evidence type="ECO:0000313" key="16">
    <source>
        <dbReference type="EMBL" id="GMK56011.1"/>
    </source>
</evidence>
<evidence type="ECO:0000256" key="11">
    <source>
        <dbReference type="ARBA" id="ARBA00023002"/>
    </source>
</evidence>
<organism evidence="16 17">
    <name type="scientific">Cutaneotrichosporon spelunceum</name>
    <dbReference type="NCBI Taxonomy" id="1672016"/>
    <lineage>
        <taxon>Eukaryota</taxon>
        <taxon>Fungi</taxon>
        <taxon>Dikarya</taxon>
        <taxon>Basidiomycota</taxon>
        <taxon>Agaricomycotina</taxon>
        <taxon>Tremellomycetes</taxon>
        <taxon>Trichosporonales</taxon>
        <taxon>Trichosporonaceae</taxon>
        <taxon>Cutaneotrichosporon</taxon>
    </lineage>
</organism>
<protein>
    <recommendedName>
        <fullName evidence="18">Endoplasmic oxidoreductin</fullName>
    </recommendedName>
</protein>
<name>A0AAD3TT41_9TREE</name>
<reference evidence="16" key="2">
    <citation type="submission" date="2023-06" db="EMBL/GenBank/DDBJ databases">
        <authorList>
            <person name="Kobayashi Y."/>
            <person name="Kayamori A."/>
            <person name="Aoki K."/>
            <person name="Shiwa Y."/>
            <person name="Fujita N."/>
            <person name="Sugita T."/>
            <person name="Iwasaki W."/>
            <person name="Tanaka N."/>
            <person name="Takashima M."/>
        </authorList>
    </citation>
    <scope>NUCLEOTIDE SEQUENCE</scope>
    <source>
        <strain evidence="16">HIS016</strain>
    </source>
</reference>
<evidence type="ECO:0000256" key="5">
    <source>
        <dbReference type="ARBA" id="ARBA00022448"/>
    </source>
</evidence>
<evidence type="ECO:0000256" key="12">
    <source>
        <dbReference type="ARBA" id="ARBA00023136"/>
    </source>
</evidence>
<keyword evidence="15" id="KW-0676">Redox-active center</keyword>
<keyword evidence="7" id="KW-0732">Signal</keyword>
<keyword evidence="8" id="KW-0256">Endoplasmic reticulum</keyword>
<reference evidence="16" key="1">
    <citation type="journal article" date="2023" name="BMC Genomics">
        <title>Chromosome-level genome assemblies of Cutaneotrichosporon spp. (Trichosporonales, Basidiomycota) reveal imbalanced evolution between nucleotide sequences and chromosome synteny.</title>
        <authorList>
            <person name="Kobayashi Y."/>
            <person name="Kayamori A."/>
            <person name="Aoki K."/>
            <person name="Shiwa Y."/>
            <person name="Matsutani M."/>
            <person name="Fujita N."/>
            <person name="Sugita T."/>
            <person name="Iwasaki W."/>
            <person name="Tanaka N."/>
            <person name="Takashima M."/>
        </authorList>
    </citation>
    <scope>NUCLEOTIDE SEQUENCE</scope>
    <source>
        <strain evidence="16">HIS016</strain>
    </source>
</reference>
<dbReference type="EMBL" id="BTCM01000002">
    <property type="protein sequence ID" value="GMK56011.1"/>
    <property type="molecule type" value="Genomic_DNA"/>
</dbReference>
<dbReference type="InterPro" id="IPR007266">
    <property type="entry name" value="Ero1"/>
</dbReference>
<evidence type="ECO:0000256" key="4">
    <source>
        <dbReference type="ARBA" id="ARBA00011802"/>
    </source>
</evidence>
<evidence type="ECO:0000256" key="10">
    <source>
        <dbReference type="ARBA" id="ARBA00022982"/>
    </source>
</evidence>
<proteinExistence type="inferred from homology"/>
<keyword evidence="12" id="KW-0472">Membrane</keyword>
<evidence type="ECO:0000313" key="17">
    <source>
        <dbReference type="Proteomes" id="UP001222932"/>
    </source>
</evidence>
<dbReference type="PANTHER" id="PTHR12613">
    <property type="entry name" value="ERO1-RELATED"/>
    <property type="match status" value="1"/>
</dbReference>
<dbReference type="GO" id="GO:0071949">
    <property type="term" value="F:FAD binding"/>
    <property type="evidence" value="ECO:0007669"/>
    <property type="project" value="InterPro"/>
</dbReference>
<keyword evidence="5" id="KW-0813">Transport</keyword>
<evidence type="ECO:0008006" key="18">
    <source>
        <dbReference type="Google" id="ProtNLM"/>
    </source>
</evidence>
<evidence type="ECO:0000256" key="8">
    <source>
        <dbReference type="ARBA" id="ARBA00022824"/>
    </source>
</evidence>
<dbReference type="GO" id="GO:0005789">
    <property type="term" value="C:endoplasmic reticulum membrane"/>
    <property type="evidence" value="ECO:0007669"/>
    <property type="project" value="UniProtKB-SubCell"/>
</dbReference>
<keyword evidence="13" id="KW-1015">Disulfide bond</keyword>
<keyword evidence="9" id="KW-0274">FAD</keyword>
<evidence type="ECO:0000256" key="9">
    <source>
        <dbReference type="ARBA" id="ARBA00022827"/>
    </source>
</evidence>
<dbReference type="GO" id="GO:0015035">
    <property type="term" value="F:protein-disulfide reductase activity"/>
    <property type="evidence" value="ECO:0007669"/>
    <property type="project" value="InterPro"/>
</dbReference>
<keyword evidence="17" id="KW-1185">Reference proteome</keyword>
<gene>
    <name evidence="16" type="primary">ERO1</name>
    <name evidence="16" type="ORF">CspeluHIS016_0210670</name>
</gene>
<evidence type="ECO:0000256" key="6">
    <source>
        <dbReference type="ARBA" id="ARBA00022630"/>
    </source>
</evidence>
<evidence type="ECO:0000256" key="14">
    <source>
        <dbReference type="ARBA" id="ARBA00023180"/>
    </source>
</evidence>
<dbReference type="GO" id="GO:0016972">
    <property type="term" value="F:thiol oxidase activity"/>
    <property type="evidence" value="ECO:0007669"/>
    <property type="project" value="InterPro"/>
</dbReference>
<comment type="similarity">
    <text evidence="3">Belongs to the EROs family.</text>
</comment>
<dbReference type="GO" id="GO:0034975">
    <property type="term" value="P:protein folding in endoplasmic reticulum"/>
    <property type="evidence" value="ECO:0007669"/>
    <property type="project" value="InterPro"/>
</dbReference>